<organism evidence="2 3">
    <name type="scientific">Xenoophorus captivus</name>
    <dbReference type="NCBI Taxonomy" id="1517983"/>
    <lineage>
        <taxon>Eukaryota</taxon>
        <taxon>Metazoa</taxon>
        <taxon>Chordata</taxon>
        <taxon>Craniata</taxon>
        <taxon>Vertebrata</taxon>
        <taxon>Euteleostomi</taxon>
        <taxon>Actinopterygii</taxon>
        <taxon>Neopterygii</taxon>
        <taxon>Teleostei</taxon>
        <taxon>Neoteleostei</taxon>
        <taxon>Acanthomorphata</taxon>
        <taxon>Ovalentaria</taxon>
        <taxon>Atherinomorphae</taxon>
        <taxon>Cyprinodontiformes</taxon>
        <taxon>Goodeidae</taxon>
        <taxon>Xenoophorus</taxon>
    </lineage>
</organism>
<evidence type="ECO:0000313" key="3">
    <source>
        <dbReference type="Proteomes" id="UP001434883"/>
    </source>
</evidence>
<keyword evidence="1" id="KW-0472">Membrane</keyword>
<keyword evidence="1" id="KW-1133">Transmembrane helix</keyword>
<keyword evidence="3" id="KW-1185">Reference proteome</keyword>
<gene>
    <name evidence="2" type="ORF">XENOCAPTIV_009759</name>
</gene>
<feature type="transmembrane region" description="Helical" evidence="1">
    <location>
        <begin position="12"/>
        <end position="31"/>
    </location>
</feature>
<protein>
    <submittedName>
        <fullName evidence="2">Uncharacterized protein</fullName>
    </submittedName>
</protein>
<evidence type="ECO:0000256" key="1">
    <source>
        <dbReference type="SAM" id="Phobius"/>
    </source>
</evidence>
<proteinExistence type="predicted"/>
<dbReference type="Proteomes" id="UP001434883">
    <property type="component" value="Unassembled WGS sequence"/>
</dbReference>
<evidence type="ECO:0000313" key="2">
    <source>
        <dbReference type="EMBL" id="MEQ2211629.1"/>
    </source>
</evidence>
<dbReference type="EMBL" id="JAHRIN010059033">
    <property type="protein sequence ID" value="MEQ2211629.1"/>
    <property type="molecule type" value="Genomic_DNA"/>
</dbReference>
<comment type="caution">
    <text evidence="2">The sequence shown here is derived from an EMBL/GenBank/DDBJ whole genome shotgun (WGS) entry which is preliminary data.</text>
</comment>
<name>A0ABV0RTV6_9TELE</name>
<accession>A0ABV0RTV6</accession>
<reference evidence="2 3" key="1">
    <citation type="submission" date="2021-06" db="EMBL/GenBank/DDBJ databases">
        <authorList>
            <person name="Palmer J.M."/>
        </authorList>
    </citation>
    <scope>NUCLEOTIDE SEQUENCE [LARGE SCALE GENOMIC DNA]</scope>
    <source>
        <strain evidence="2 3">XC_2019</strain>
        <tissue evidence="2">Muscle</tissue>
    </source>
</reference>
<sequence length="135" mass="14819">MRAVGAAGVAELWAVLAVLLGGVVCELVTLVQEQVKPESPVLPPKVMIAILARNAAHSLPHYLGCIERLEYPKERIAICLIPEPNHLINARSPPRRAITKHLSLQQYIFILSFYNKQGISGAELGVQMICGLFRV</sequence>
<keyword evidence="1" id="KW-0812">Transmembrane</keyword>